<gene>
    <name evidence="1" type="ORF">SAMN06264365_120118</name>
</gene>
<keyword evidence="2" id="KW-1185">Reference proteome</keyword>
<protein>
    <submittedName>
        <fullName evidence="1">Uncharacterized protein</fullName>
    </submittedName>
</protein>
<dbReference type="OrthoDB" id="5244255at2"/>
<evidence type="ECO:0000313" key="2">
    <source>
        <dbReference type="Proteomes" id="UP000198415"/>
    </source>
</evidence>
<accession>A0A239GB11</accession>
<sequence length="162" mass="17382">MSDVSVLPGSLAVRNLFEDLLGREVTVSPGEPLGAEEVRTATVAIFTDNFQKMYAVLGLDLSLAANSGAALGLLPAGAAEDSVEDKQLYPNLAENVFELCNIFTSLLNREGAPHIKLYQVLYPGMELPSDARAVLLALGRRLDLHVEVSRYGKGRLSLSQAP</sequence>
<dbReference type="AlphaFoldDB" id="A0A239GB11"/>
<name>A0A239GB11_9ACTN</name>
<dbReference type="EMBL" id="FZNR01000020">
    <property type="protein sequence ID" value="SNS66526.1"/>
    <property type="molecule type" value="Genomic_DNA"/>
</dbReference>
<reference evidence="1 2" key="1">
    <citation type="submission" date="2017-06" db="EMBL/GenBank/DDBJ databases">
        <authorList>
            <person name="Kim H.J."/>
            <person name="Triplett B.A."/>
        </authorList>
    </citation>
    <scope>NUCLEOTIDE SEQUENCE [LARGE SCALE GENOMIC DNA]</scope>
    <source>
        <strain evidence="1 2">DSM 43151</strain>
    </source>
</reference>
<dbReference type="Proteomes" id="UP000198415">
    <property type="component" value="Unassembled WGS sequence"/>
</dbReference>
<evidence type="ECO:0000313" key="1">
    <source>
        <dbReference type="EMBL" id="SNS66526.1"/>
    </source>
</evidence>
<organism evidence="1 2">
    <name type="scientific">Actinoplanes regularis</name>
    <dbReference type="NCBI Taxonomy" id="52697"/>
    <lineage>
        <taxon>Bacteria</taxon>
        <taxon>Bacillati</taxon>
        <taxon>Actinomycetota</taxon>
        <taxon>Actinomycetes</taxon>
        <taxon>Micromonosporales</taxon>
        <taxon>Micromonosporaceae</taxon>
        <taxon>Actinoplanes</taxon>
    </lineage>
</organism>
<proteinExistence type="predicted"/>